<dbReference type="InterPro" id="IPR008309">
    <property type="entry name" value="YdbL"/>
</dbReference>
<evidence type="ECO:0000256" key="1">
    <source>
        <dbReference type="SAM" id="SignalP"/>
    </source>
</evidence>
<dbReference type="RefSeq" id="WP_377119697.1">
    <property type="nucleotide sequence ID" value="NZ_JBHRSD010000001.1"/>
</dbReference>
<organism evidence="2 3">
    <name type="scientific">Pseudoalteromonas fenneropenaei</name>
    <dbReference type="NCBI Taxonomy" id="1737459"/>
    <lineage>
        <taxon>Bacteria</taxon>
        <taxon>Pseudomonadati</taxon>
        <taxon>Pseudomonadota</taxon>
        <taxon>Gammaproteobacteria</taxon>
        <taxon>Alteromonadales</taxon>
        <taxon>Pseudoalteromonadaceae</taxon>
        <taxon>Pseudoalteromonas</taxon>
    </lineage>
</organism>
<reference evidence="3" key="1">
    <citation type="journal article" date="2019" name="Int. J. Syst. Evol. Microbiol.">
        <title>The Global Catalogue of Microorganisms (GCM) 10K type strain sequencing project: providing services to taxonomists for standard genome sequencing and annotation.</title>
        <authorList>
            <consortium name="The Broad Institute Genomics Platform"/>
            <consortium name="The Broad Institute Genome Sequencing Center for Infectious Disease"/>
            <person name="Wu L."/>
            <person name="Ma J."/>
        </authorList>
    </citation>
    <scope>NUCLEOTIDE SEQUENCE [LARGE SCALE GENOMIC DNA]</scope>
    <source>
        <strain evidence="3">KCTC 42730</strain>
    </source>
</reference>
<evidence type="ECO:0000313" key="2">
    <source>
        <dbReference type="EMBL" id="MFC3030960.1"/>
    </source>
</evidence>
<protein>
    <submittedName>
        <fullName evidence="2">YdbL family protein</fullName>
    </submittedName>
</protein>
<keyword evidence="1" id="KW-0732">Signal</keyword>
<dbReference type="Pfam" id="PF07027">
    <property type="entry name" value="DUF1318"/>
    <property type="match status" value="1"/>
</dbReference>
<feature type="chain" id="PRO_5045691116" evidence="1">
    <location>
        <begin position="26"/>
        <end position="112"/>
    </location>
</feature>
<name>A0ABV7CED4_9GAMM</name>
<keyword evidence="3" id="KW-1185">Reference proteome</keyword>
<dbReference type="PIRSF" id="PIRSF025560">
    <property type="entry name" value="UCP025560"/>
    <property type="match status" value="1"/>
</dbReference>
<evidence type="ECO:0000313" key="3">
    <source>
        <dbReference type="Proteomes" id="UP001595453"/>
    </source>
</evidence>
<feature type="signal peptide" evidence="1">
    <location>
        <begin position="1"/>
        <end position="25"/>
    </location>
</feature>
<proteinExistence type="predicted"/>
<sequence length="112" mass="12288">MFNLTLPKKLSVLLASLIFCANAFALTLQDAKDQGLVGEMRNGYLGVVVAGAAAQQIADEVNEKRRMHYEDIATRNNLTLEQVAARAGVKNLERTEAGHYIENANGQFIKKP</sequence>
<comment type="caution">
    <text evidence="2">The sequence shown here is derived from an EMBL/GenBank/DDBJ whole genome shotgun (WGS) entry which is preliminary data.</text>
</comment>
<accession>A0ABV7CED4</accession>
<dbReference type="Proteomes" id="UP001595453">
    <property type="component" value="Unassembled WGS sequence"/>
</dbReference>
<gene>
    <name evidence="2" type="ORF">ACFOEE_00245</name>
</gene>
<dbReference type="EMBL" id="JBHRSD010000001">
    <property type="protein sequence ID" value="MFC3030960.1"/>
    <property type="molecule type" value="Genomic_DNA"/>
</dbReference>